<keyword evidence="1" id="KW-1185">Reference proteome</keyword>
<evidence type="ECO:0000313" key="1">
    <source>
        <dbReference type="Proteomes" id="UP000887563"/>
    </source>
</evidence>
<evidence type="ECO:0000313" key="2">
    <source>
        <dbReference type="WBParaSite" id="Minc3s10806g44374"/>
    </source>
</evidence>
<name>A0A914NW62_MELIC</name>
<dbReference type="WBParaSite" id="Minc3s10806g44374">
    <property type="protein sequence ID" value="Minc3s10806g44374"/>
    <property type="gene ID" value="Minc3s10806g44374"/>
</dbReference>
<sequence>MSLEPRTIPNSSTKLNNSSSIIQLKYHLAYPQLLFVLFPTEICLVETQHCQVIFSSIIDTGSPLVQILPCAEKDAFFLIHQNGTCSFRLANFHFFDEKMISELDYERKCSIDSMQRQSIRLRVMGASICPTTNSSFVLLINSGKLLIYQLEDARQEIEPYRIGMINDFIELNEECQMRVASKSGQLRFNF</sequence>
<dbReference type="PANTHER" id="PTHR14593">
    <property type="entry name" value="WD REPEAT-CONTAINING PROTEIN 11"/>
    <property type="match status" value="1"/>
</dbReference>
<accession>A0A914NW62</accession>
<dbReference type="PANTHER" id="PTHR14593:SF5">
    <property type="entry name" value="WD REPEAT-CONTAINING PROTEIN 11"/>
    <property type="match status" value="1"/>
</dbReference>
<dbReference type="AlphaFoldDB" id="A0A914NW62"/>
<proteinExistence type="predicted"/>
<organism evidence="1 2">
    <name type="scientific">Meloidogyne incognita</name>
    <name type="common">Southern root-knot nematode worm</name>
    <name type="synonym">Oxyuris incognita</name>
    <dbReference type="NCBI Taxonomy" id="6306"/>
    <lineage>
        <taxon>Eukaryota</taxon>
        <taxon>Metazoa</taxon>
        <taxon>Ecdysozoa</taxon>
        <taxon>Nematoda</taxon>
        <taxon>Chromadorea</taxon>
        <taxon>Rhabditida</taxon>
        <taxon>Tylenchina</taxon>
        <taxon>Tylenchomorpha</taxon>
        <taxon>Tylenchoidea</taxon>
        <taxon>Meloidogynidae</taxon>
        <taxon>Meloidogyninae</taxon>
        <taxon>Meloidogyne</taxon>
        <taxon>Meloidogyne incognita group</taxon>
    </lineage>
</organism>
<dbReference type="InterPro" id="IPR039694">
    <property type="entry name" value="WDR11"/>
</dbReference>
<reference evidence="2" key="1">
    <citation type="submission" date="2022-11" db="UniProtKB">
        <authorList>
            <consortium name="WormBaseParasite"/>
        </authorList>
    </citation>
    <scope>IDENTIFICATION</scope>
</reference>
<dbReference type="GO" id="GO:0005737">
    <property type="term" value="C:cytoplasm"/>
    <property type="evidence" value="ECO:0007669"/>
    <property type="project" value="TreeGrafter"/>
</dbReference>
<dbReference type="Proteomes" id="UP000887563">
    <property type="component" value="Unplaced"/>
</dbReference>
<protein>
    <submittedName>
        <fullName evidence="2">Uncharacterized protein</fullName>
    </submittedName>
</protein>